<dbReference type="EMBL" id="QKWP01001312">
    <property type="protein sequence ID" value="RIB09911.1"/>
    <property type="molecule type" value="Genomic_DNA"/>
</dbReference>
<keyword evidence="2" id="KW-1185">Reference proteome</keyword>
<dbReference type="Proteomes" id="UP000266673">
    <property type="component" value="Unassembled WGS sequence"/>
</dbReference>
<sequence>SENMVLSIFKIRKWIERYQNILELFTLITNYDESVTPQDNTLYRAVLTKTRLMAFFAKMS</sequence>
<gene>
    <name evidence="1" type="ORF">C2G38_2107391</name>
</gene>
<dbReference type="AlphaFoldDB" id="A0A397UK99"/>
<feature type="non-terminal residue" evidence="1">
    <location>
        <position position="1"/>
    </location>
</feature>
<evidence type="ECO:0000313" key="1">
    <source>
        <dbReference type="EMBL" id="RIB09911.1"/>
    </source>
</evidence>
<proteinExistence type="predicted"/>
<reference evidence="1 2" key="1">
    <citation type="submission" date="2018-06" db="EMBL/GenBank/DDBJ databases">
        <title>Comparative genomics reveals the genomic features of Rhizophagus irregularis, R. cerebriforme, R. diaphanum and Gigaspora rosea, and their symbiotic lifestyle signature.</title>
        <authorList>
            <person name="Morin E."/>
            <person name="San Clemente H."/>
            <person name="Chen E.C.H."/>
            <person name="De La Providencia I."/>
            <person name="Hainaut M."/>
            <person name="Kuo A."/>
            <person name="Kohler A."/>
            <person name="Murat C."/>
            <person name="Tang N."/>
            <person name="Roy S."/>
            <person name="Loubradou J."/>
            <person name="Henrissat B."/>
            <person name="Grigoriev I.V."/>
            <person name="Corradi N."/>
            <person name="Roux C."/>
            <person name="Martin F.M."/>
        </authorList>
    </citation>
    <scope>NUCLEOTIDE SEQUENCE [LARGE SCALE GENOMIC DNA]</scope>
    <source>
        <strain evidence="1 2">DAOM 194757</strain>
    </source>
</reference>
<protein>
    <submittedName>
        <fullName evidence="1">Uncharacterized protein</fullName>
    </submittedName>
</protein>
<comment type="caution">
    <text evidence="1">The sequence shown here is derived from an EMBL/GenBank/DDBJ whole genome shotgun (WGS) entry which is preliminary data.</text>
</comment>
<evidence type="ECO:0000313" key="2">
    <source>
        <dbReference type="Proteomes" id="UP000266673"/>
    </source>
</evidence>
<name>A0A397UK99_9GLOM</name>
<accession>A0A397UK99</accession>
<organism evidence="1 2">
    <name type="scientific">Gigaspora rosea</name>
    <dbReference type="NCBI Taxonomy" id="44941"/>
    <lineage>
        <taxon>Eukaryota</taxon>
        <taxon>Fungi</taxon>
        <taxon>Fungi incertae sedis</taxon>
        <taxon>Mucoromycota</taxon>
        <taxon>Glomeromycotina</taxon>
        <taxon>Glomeromycetes</taxon>
        <taxon>Diversisporales</taxon>
        <taxon>Gigasporaceae</taxon>
        <taxon>Gigaspora</taxon>
    </lineage>
</organism>